<dbReference type="InterPro" id="IPR001064">
    <property type="entry name" value="Beta/gamma_crystallin"/>
</dbReference>
<dbReference type="Gene3D" id="3.20.20.80">
    <property type="entry name" value="Glycosidases"/>
    <property type="match status" value="1"/>
</dbReference>
<evidence type="ECO:0000256" key="5">
    <source>
        <dbReference type="SAM" id="SignalP"/>
    </source>
</evidence>
<dbReference type="PANTHER" id="PTHR31297">
    <property type="entry name" value="GLUCAN ENDO-1,6-BETA-GLUCOSIDASE B"/>
    <property type="match status" value="1"/>
</dbReference>
<comment type="similarity">
    <text evidence="1">Belongs to the beta/gamma-crystallin family.</text>
</comment>
<dbReference type="CDD" id="cd00257">
    <property type="entry name" value="beta-trefoil_FSCN-like"/>
    <property type="match status" value="3"/>
</dbReference>
<dbReference type="InterPro" id="IPR057232">
    <property type="entry name" value="DUF7910"/>
</dbReference>
<dbReference type="Pfam" id="PF25490">
    <property type="entry name" value="DUF7910"/>
    <property type="match status" value="1"/>
</dbReference>
<dbReference type="Gene3D" id="2.60.20.10">
    <property type="entry name" value="Crystallins"/>
    <property type="match status" value="3"/>
</dbReference>
<dbReference type="PANTHER" id="PTHR31297:SF42">
    <property type="entry name" value="GLYCOSIDE HYDROLASE FAMILY 5 DOMAIN-CONTAINING PROTEIN"/>
    <property type="match status" value="1"/>
</dbReference>
<reference evidence="7 8" key="1">
    <citation type="submission" date="2020-08" db="EMBL/GenBank/DDBJ databases">
        <title>Genome public.</title>
        <authorList>
            <person name="Liu C."/>
            <person name="Sun Q."/>
        </authorList>
    </citation>
    <scope>NUCLEOTIDE SEQUENCE [LARGE SCALE GENOMIC DNA]</scope>
    <source>
        <strain evidence="7 8">BX4</strain>
    </source>
</reference>
<dbReference type="SUPFAM" id="SSF51445">
    <property type="entry name" value="(Trans)glycosidases"/>
    <property type="match status" value="1"/>
</dbReference>
<gene>
    <name evidence="7" type="ORF">H8S00_04605</name>
</gene>
<dbReference type="RefSeq" id="WP_186840053.1">
    <property type="nucleotide sequence ID" value="NZ_JACOOZ010000003.1"/>
</dbReference>
<dbReference type="InterPro" id="IPR008999">
    <property type="entry name" value="Actin-crosslinking"/>
</dbReference>
<dbReference type="SUPFAM" id="SSF50405">
    <property type="entry name" value="Actin-crosslinking proteins"/>
    <property type="match status" value="3"/>
</dbReference>
<evidence type="ECO:0000256" key="4">
    <source>
        <dbReference type="ARBA" id="ARBA00023295"/>
    </source>
</evidence>
<dbReference type="InterPro" id="IPR050386">
    <property type="entry name" value="Glycosyl_hydrolase_5"/>
</dbReference>
<keyword evidence="4" id="KW-0326">Glycosidase</keyword>
<dbReference type="InterPro" id="IPR017853">
    <property type="entry name" value="GH"/>
</dbReference>
<evidence type="ECO:0000313" key="7">
    <source>
        <dbReference type="EMBL" id="MBC5667265.1"/>
    </source>
</evidence>
<keyword evidence="8" id="KW-1185">Reference proteome</keyword>
<feature type="chain" id="PRO_5045440401" evidence="5">
    <location>
        <begin position="32"/>
        <end position="1145"/>
    </location>
</feature>
<comment type="caution">
    <text evidence="7">The sequence shown here is derived from an EMBL/GenBank/DDBJ whole genome shotgun (WGS) entry which is preliminary data.</text>
</comment>
<keyword evidence="5" id="KW-0732">Signal</keyword>
<evidence type="ECO:0000259" key="6">
    <source>
        <dbReference type="PROSITE" id="PS50915"/>
    </source>
</evidence>
<evidence type="ECO:0000256" key="3">
    <source>
        <dbReference type="ARBA" id="ARBA00022801"/>
    </source>
</evidence>
<keyword evidence="3" id="KW-0378">Hydrolase</keyword>
<dbReference type="EMBL" id="JACOOZ010000003">
    <property type="protein sequence ID" value="MBC5667265.1"/>
    <property type="molecule type" value="Genomic_DNA"/>
</dbReference>
<feature type="domain" description="Beta/gamma crystallin 'Greek key'" evidence="6">
    <location>
        <begin position="677"/>
        <end position="721"/>
    </location>
</feature>
<dbReference type="InterPro" id="IPR011024">
    <property type="entry name" value="G_crystallin-like"/>
</dbReference>
<dbReference type="Proteomes" id="UP000597877">
    <property type="component" value="Unassembled WGS sequence"/>
</dbReference>
<feature type="domain" description="Beta/gamma crystallin 'Greek key'" evidence="6">
    <location>
        <begin position="436"/>
        <end position="480"/>
    </location>
</feature>
<organism evidence="7 8">
    <name type="scientific">Eubacterium segne</name>
    <dbReference type="NCBI Taxonomy" id="2763045"/>
    <lineage>
        <taxon>Bacteria</taxon>
        <taxon>Bacillati</taxon>
        <taxon>Bacillota</taxon>
        <taxon>Clostridia</taxon>
        <taxon>Eubacteriales</taxon>
        <taxon>Eubacteriaceae</taxon>
        <taxon>Eubacterium</taxon>
    </lineage>
</organism>
<dbReference type="Pfam" id="PF00150">
    <property type="entry name" value="Cellulase"/>
    <property type="match status" value="1"/>
</dbReference>
<keyword evidence="2" id="KW-0677">Repeat</keyword>
<evidence type="ECO:0000256" key="1">
    <source>
        <dbReference type="ARBA" id="ARBA00009646"/>
    </source>
</evidence>
<feature type="domain" description="Beta/gamma crystallin 'Greek key'" evidence="6">
    <location>
        <begin position="482"/>
        <end position="521"/>
    </location>
</feature>
<proteinExistence type="inferred from homology"/>
<dbReference type="PROSITE" id="PS50915">
    <property type="entry name" value="CRYSTALLIN_BETA_GAMMA"/>
    <property type="match status" value="3"/>
</dbReference>
<name>A0ABR7F0X9_9FIRM</name>
<protein>
    <submittedName>
        <fullName evidence="7">Cellulase family glycosylhydrolase</fullName>
    </submittedName>
</protein>
<dbReference type="Gene3D" id="2.80.10.50">
    <property type="match status" value="3"/>
</dbReference>
<dbReference type="InterPro" id="IPR001547">
    <property type="entry name" value="Glyco_hydro_5"/>
</dbReference>
<sequence>MRRLKRMGRKFVSAALALTMTLGLVATGNIANITQVKAASALESNDFLKVNGTQIRKSKGSGDVVYLRGTNAGGWLVQENWMNPTNASDQRTMMDTLANRFGSSKRDELVATYEDNYWTTQDFDNCAEMGMSVIRLPFTYMNLCDDNGNLKSNAFDRLDWFVSNCSSRGMYVILDMHGAFGSQNGMDHSGEVNDGTQLYYNQSNKNKTLNLWKSIAEHFKGNPAVAAYDILNEPGIKAAATYSLQWDFYNEIYNAIRSKDSDHIIIMESCWDANNLPRPSQYGWTNVAYEYHYYPWNAQNSSSAQQSYFSGKVSDISSHNYGVPTFVGEFTCFEQEQGWKTAMSIFNSQGWHWTTWSYKVTGNSSWGIYNHSPQSVDIYNDSADTIKNKWSAVGTSSAWKNNMIYNVVKEYLPGKVSSTGGSSSSDNNSSGSSTSGVATFYEHSNYGGRSVSLGEGSHNYNDIVSAGIKNDAISSIRVSSGYKVTIYNDADFKGDKKEFTSDASYVGDDLNDKTSSIKIEKINNSSSTSYAAIKLSDGKYSIKSIANEKYVVAENGGSDPLMANRDSYSGAWETFFIENNSDGTVNIKAEANNKYVCAVLDEENQLTPRSDSPSTWEKFQIYKIKDGEYGIRSAENGKYVKSDLDNGGKLIAGSDSIAGAWEAFVIEKVGDSTSSDAKASFYEHSNYGGWSVSLGVGSYNYSDILAAGIKNDAISSLKVPSGYKVTLCNDADFKGSSKDFTSDASYVGDDLNDKTSSIKIEKIGSSNMSSYSTVNLSNGKYSIKSIANEKYVVAENGGSDPLMANRDSYSGAWETFFIENNGDGTVNIKAEANNKYVCAVLDEENQLTSRSDSPSTWEKFQIYKIKDGEYGIRSAENGKYVKSDLDNGGKLIAGSDSIAGAWEAFVIEKVGDSTSNASSNAKATFCEHSDYGGWSVSLGEGKYDYSAMVAAGIKNDQISSVKVPDGYRVILYNDAGFSGGAKTLLQDASGLGDFNDKTSSIIIEKVDRVNFNNADTYITSIANGKVVCAENGGSDTIVANRSSCGGAWESFQIVTNDDGTVSLRSVSNGKYVCAVIDEKCQLLPRSDSIGTWEKFIIEKISDGEYALYSIANGKYVQADLNDGGKLYAISDTVAGAWEAFKINKL</sequence>
<evidence type="ECO:0000313" key="8">
    <source>
        <dbReference type="Proteomes" id="UP000597877"/>
    </source>
</evidence>
<evidence type="ECO:0000256" key="2">
    <source>
        <dbReference type="ARBA" id="ARBA00022737"/>
    </source>
</evidence>
<feature type="signal peptide" evidence="5">
    <location>
        <begin position="1"/>
        <end position="31"/>
    </location>
</feature>
<accession>A0ABR7F0X9</accession>
<dbReference type="SMART" id="SM00247">
    <property type="entry name" value="XTALbg"/>
    <property type="match status" value="3"/>
</dbReference>
<dbReference type="SUPFAM" id="SSF49695">
    <property type="entry name" value="gamma-Crystallin-like"/>
    <property type="match status" value="3"/>
</dbReference>